<name>K1TWL8_9ZZZZ</name>
<proteinExistence type="predicted"/>
<evidence type="ECO:0000313" key="1">
    <source>
        <dbReference type="EMBL" id="EKC74328.1"/>
    </source>
</evidence>
<organism evidence="1">
    <name type="scientific">human gut metagenome</name>
    <dbReference type="NCBI Taxonomy" id="408170"/>
    <lineage>
        <taxon>unclassified sequences</taxon>
        <taxon>metagenomes</taxon>
        <taxon>organismal metagenomes</taxon>
    </lineage>
</organism>
<dbReference type="AlphaFoldDB" id="K1TWL8"/>
<evidence type="ECO:0008006" key="2">
    <source>
        <dbReference type="Google" id="ProtNLM"/>
    </source>
</evidence>
<reference evidence="1" key="1">
    <citation type="journal article" date="2013" name="Environ. Microbiol.">
        <title>Microbiota from the distal guts of lean and obese adolescents exhibit partial functional redundancy besides clear differences in community structure.</title>
        <authorList>
            <person name="Ferrer M."/>
            <person name="Ruiz A."/>
            <person name="Lanza F."/>
            <person name="Haange S.B."/>
            <person name="Oberbach A."/>
            <person name="Till H."/>
            <person name="Bargiela R."/>
            <person name="Campoy C."/>
            <person name="Segura M.T."/>
            <person name="Richter M."/>
            <person name="von Bergen M."/>
            <person name="Seifert J."/>
            <person name="Suarez A."/>
        </authorList>
    </citation>
    <scope>NUCLEOTIDE SEQUENCE</scope>
</reference>
<accession>K1TWL8</accession>
<gene>
    <name evidence="1" type="ORF">LEA_05769</name>
</gene>
<dbReference type="EMBL" id="AJWY01003763">
    <property type="protein sequence ID" value="EKC74328.1"/>
    <property type="molecule type" value="Genomic_DNA"/>
</dbReference>
<protein>
    <recommendedName>
        <fullName evidence="2">DUF1490 domain-containing protein</fullName>
    </recommendedName>
</protein>
<comment type="caution">
    <text evidence="1">The sequence shown here is derived from an EMBL/GenBank/DDBJ whole genome shotgun (WGS) entry which is preliminary data.</text>
</comment>
<sequence>MSVKGGLYMLKVFKNEKLWCAVAGAAAVIVGKKILKADKTRSLAVTGLAKGMKLQKDAKAAFQNMKDEASDICYDAKTEAGIHEDAAAEEVTE</sequence>